<dbReference type="GO" id="GO:0071555">
    <property type="term" value="P:cell wall organization"/>
    <property type="evidence" value="ECO:0007669"/>
    <property type="project" value="UniProtKB-KW"/>
</dbReference>
<dbReference type="PROSITE" id="PS51318">
    <property type="entry name" value="TAT"/>
    <property type="match status" value="1"/>
</dbReference>
<dbReference type="Proteomes" id="UP000535415">
    <property type="component" value="Unassembled WGS sequence"/>
</dbReference>
<keyword evidence="5 12" id="KW-0732">Signal</keyword>
<evidence type="ECO:0000256" key="4">
    <source>
        <dbReference type="ARBA" id="ARBA00022723"/>
    </source>
</evidence>
<dbReference type="GO" id="GO:0046872">
    <property type="term" value="F:metal ion binding"/>
    <property type="evidence" value="ECO:0007669"/>
    <property type="project" value="UniProtKB-KW"/>
</dbReference>
<comment type="caution">
    <text evidence="13">The sequence shown here is derived from an EMBL/GenBank/DDBJ whole genome shotgun (WGS) entry which is preliminary data.</text>
</comment>
<dbReference type="SUPFAM" id="SSF55166">
    <property type="entry name" value="Hedgehog/DD-peptidase"/>
    <property type="match status" value="1"/>
</dbReference>
<evidence type="ECO:0000256" key="6">
    <source>
        <dbReference type="ARBA" id="ARBA00022801"/>
    </source>
</evidence>
<dbReference type="InterPro" id="IPR010275">
    <property type="entry name" value="MepK"/>
</dbReference>
<accession>A0A7W9BJG8</accession>
<dbReference type="AlphaFoldDB" id="A0A7W9BJG8"/>
<keyword evidence="6" id="KW-0378">Hydrolase</keyword>
<evidence type="ECO:0000256" key="2">
    <source>
        <dbReference type="ARBA" id="ARBA00004776"/>
    </source>
</evidence>
<sequence>MTKLTTSGMTRRGVLGAFAATAVAAAPTYSNAAGFLRGGGDVRRLRMYSGRTGERMDTIYWIEGQYIGEALAEINTFMRDWRNNKTINIDVRNVDIMAASLRLLDVNEPYMLLSGYRSPETNAMLRSRSSGVARNSLHIQGQAADLRLESRSTAQVSNAARSCAAGGVGRYSGSNFVHMDCGPVRSWGG</sequence>
<evidence type="ECO:0000256" key="1">
    <source>
        <dbReference type="ARBA" id="ARBA00001947"/>
    </source>
</evidence>
<feature type="chain" id="PRO_5030669620" description="Murein endopeptidase K" evidence="12">
    <location>
        <begin position="33"/>
        <end position="189"/>
    </location>
</feature>
<gene>
    <name evidence="13" type="ORF">FHS72_001083</name>
</gene>
<dbReference type="PANTHER" id="PTHR37425">
    <property type="match status" value="1"/>
</dbReference>
<comment type="pathway">
    <text evidence="2">Cell wall biogenesis; cell wall polysaccharide biosynthesis.</text>
</comment>
<keyword evidence="8" id="KW-0482">Metalloprotease</keyword>
<comment type="cofactor">
    <cofactor evidence="1">
        <name>Zn(2+)</name>
        <dbReference type="ChEBI" id="CHEBI:29105"/>
    </cofactor>
</comment>
<evidence type="ECO:0000256" key="8">
    <source>
        <dbReference type="ARBA" id="ARBA00023049"/>
    </source>
</evidence>
<comment type="similarity">
    <text evidence="10">Belongs to the peptidase M15 family.</text>
</comment>
<evidence type="ECO:0000256" key="7">
    <source>
        <dbReference type="ARBA" id="ARBA00022833"/>
    </source>
</evidence>
<keyword evidence="3" id="KW-0645">Protease</keyword>
<proteinExistence type="inferred from homology"/>
<dbReference type="PANTHER" id="PTHR37425:SF1">
    <property type="entry name" value="OUTER MEMBRANE PROTEIN"/>
    <property type="match status" value="1"/>
</dbReference>
<evidence type="ECO:0000256" key="3">
    <source>
        <dbReference type="ARBA" id="ARBA00022670"/>
    </source>
</evidence>
<dbReference type="InterPro" id="IPR009045">
    <property type="entry name" value="Zn_M74/Hedgehog-like"/>
</dbReference>
<keyword evidence="14" id="KW-1185">Reference proteome</keyword>
<dbReference type="Gene3D" id="3.30.1380.10">
    <property type="match status" value="1"/>
</dbReference>
<evidence type="ECO:0000256" key="12">
    <source>
        <dbReference type="SAM" id="SignalP"/>
    </source>
</evidence>
<evidence type="ECO:0000256" key="10">
    <source>
        <dbReference type="ARBA" id="ARBA00093448"/>
    </source>
</evidence>
<evidence type="ECO:0000313" key="14">
    <source>
        <dbReference type="Proteomes" id="UP000535415"/>
    </source>
</evidence>
<keyword evidence="7" id="KW-0862">Zinc</keyword>
<protein>
    <recommendedName>
        <fullName evidence="11">Murein endopeptidase K</fullName>
    </recommendedName>
</protein>
<dbReference type="RefSeq" id="WP_183526734.1">
    <property type="nucleotide sequence ID" value="NZ_JACIJM010000003.1"/>
</dbReference>
<dbReference type="EMBL" id="JACIJM010000003">
    <property type="protein sequence ID" value="MBB5721471.1"/>
    <property type="molecule type" value="Genomic_DNA"/>
</dbReference>
<feature type="signal peptide" evidence="12">
    <location>
        <begin position="1"/>
        <end position="32"/>
    </location>
</feature>
<keyword evidence="4" id="KW-0479">Metal-binding</keyword>
<name>A0A7W9BJG8_9RHOB</name>
<dbReference type="GO" id="GO:0008237">
    <property type="term" value="F:metallopeptidase activity"/>
    <property type="evidence" value="ECO:0007669"/>
    <property type="project" value="UniProtKB-KW"/>
</dbReference>
<evidence type="ECO:0000256" key="9">
    <source>
        <dbReference type="ARBA" id="ARBA00023316"/>
    </source>
</evidence>
<evidence type="ECO:0000256" key="5">
    <source>
        <dbReference type="ARBA" id="ARBA00022729"/>
    </source>
</evidence>
<evidence type="ECO:0000313" key="13">
    <source>
        <dbReference type="EMBL" id="MBB5721471.1"/>
    </source>
</evidence>
<dbReference type="Pfam" id="PF05951">
    <property type="entry name" value="Peptidase_M15_2"/>
    <property type="match status" value="1"/>
</dbReference>
<reference evidence="13 14" key="1">
    <citation type="submission" date="2020-08" db="EMBL/GenBank/DDBJ databases">
        <title>Genomic Encyclopedia of Type Strains, Phase IV (KMG-IV): sequencing the most valuable type-strain genomes for metagenomic binning, comparative biology and taxonomic classification.</title>
        <authorList>
            <person name="Goeker M."/>
        </authorList>
    </citation>
    <scope>NUCLEOTIDE SEQUENCE [LARGE SCALE GENOMIC DNA]</scope>
    <source>
        <strain evidence="13 14">DSM 101064</strain>
    </source>
</reference>
<keyword evidence="9" id="KW-0961">Cell wall biogenesis/degradation</keyword>
<evidence type="ECO:0000256" key="11">
    <source>
        <dbReference type="ARBA" id="ARBA00093666"/>
    </source>
</evidence>
<dbReference type="GO" id="GO:0006508">
    <property type="term" value="P:proteolysis"/>
    <property type="evidence" value="ECO:0007669"/>
    <property type="project" value="UniProtKB-KW"/>
</dbReference>
<dbReference type="InterPro" id="IPR006311">
    <property type="entry name" value="TAT_signal"/>
</dbReference>
<organism evidence="13 14">
    <name type="scientific">Yoonia ponticola</name>
    <dbReference type="NCBI Taxonomy" id="1524255"/>
    <lineage>
        <taxon>Bacteria</taxon>
        <taxon>Pseudomonadati</taxon>
        <taxon>Pseudomonadota</taxon>
        <taxon>Alphaproteobacteria</taxon>
        <taxon>Rhodobacterales</taxon>
        <taxon>Paracoccaceae</taxon>
        <taxon>Yoonia</taxon>
    </lineage>
</organism>